<name>A0A0F7S8N9_9BASI</name>
<dbReference type="EMBL" id="CCFA01002196">
    <property type="protein sequence ID" value="CDW97729.1"/>
    <property type="molecule type" value="Genomic_DNA"/>
</dbReference>
<dbReference type="Proteomes" id="UP000242770">
    <property type="component" value="Unassembled WGS sequence"/>
</dbReference>
<dbReference type="Gene3D" id="1.10.287.1490">
    <property type="match status" value="1"/>
</dbReference>
<dbReference type="Pfam" id="PF10375">
    <property type="entry name" value="GRAB"/>
    <property type="match status" value="1"/>
</dbReference>
<comment type="subcellular location">
    <subcellularLocation>
        <location evidence="1">Golgi apparatus</location>
    </subcellularLocation>
</comment>
<dbReference type="GO" id="GO:0005794">
    <property type="term" value="C:Golgi apparatus"/>
    <property type="evidence" value="ECO:0007669"/>
    <property type="project" value="UniProtKB-SubCell"/>
</dbReference>
<evidence type="ECO:0000256" key="2">
    <source>
        <dbReference type="ARBA" id="ARBA00023034"/>
    </source>
</evidence>
<feature type="compositionally biased region" description="Low complexity" evidence="5">
    <location>
        <begin position="466"/>
        <end position="479"/>
    </location>
</feature>
<feature type="compositionally biased region" description="Polar residues" evidence="5">
    <location>
        <begin position="448"/>
        <end position="464"/>
    </location>
</feature>
<feature type="region of interest" description="Disordered" evidence="5">
    <location>
        <begin position="1"/>
        <end position="53"/>
    </location>
</feature>
<dbReference type="GO" id="GO:0007030">
    <property type="term" value="P:Golgi organization"/>
    <property type="evidence" value="ECO:0007669"/>
    <property type="project" value="TreeGrafter"/>
</dbReference>
<feature type="compositionally biased region" description="Polar residues" evidence="5">
    <location>
        <begin position="20"/>
        <end position="38"/>
    </location>
</feature>
<dbReference type="PANTHER" id="PTHR18921">
    <property type="entry name" value="MYOSIN HEAVY CHAIN - RELATED"/>
    <property type="match status" value="1"/>
</dbReference>
<feature type="coiled-coil region" evidence="4">
    <location>
        <begin position="61"/>
        <end position="127"/>
    </location>
</feature>
<feature type="region of interest" description="Disordered" evidence="5">
    <location>
        <begin position="424"/>
        <end position="508"/>
    </location>
</feature>
<dbReference type="PROSITE" id="PS50913">
    <property type="entry name" value="GRIP"/>
    <property type="match status" value="1"/>
</dbReference>
<reference evidence="9" key="2">
    <citation type="submission" date="2014-06" db="EMBL/GenBank/DDBJ databases">
        <authorList>
            <person name="Berkman P.J."/>
        </authorList>
    </citation>
    <scope>NUCLEOTIDE SEQUENCE [LARGE SCALE GENOMIC DNA]</scope>
</reference>
<dbReference type="GO" id="GO:0031267">
    <property type="term" value="F:small GTPase binding"/>
    <property type="evidence" value="ECO:0007669"/>
    <property type="project" value="TreeGrafter"/>
</dbReference>
<keyword evidence="9" id="KW-1185">Reference proteome</keyword>
<evidence type="ECO:0000313" key="9">
    <source>
        <dbReference type="Proteomes" id="UP000242770"/>
    </source>
</evidence>
<gene>
    <name evidence="8" type="primary">SSCI38190.1</name>
    <name evidence="7" type="ORF">SPSC_04284</name>
</gene>
<feature type="coiled-coil region" evidence="4">
    <location>
        <begin position="186"/>
        <end position="213"/>
    </location>
</feature>
<accession>A0A0F7S8N9</accession>
<protein>
    <submittedName>
        <fullName evidence="7">Related to RUD3-suppressor of uso1-1 transport defect</fullName>
    </submittedName>
</protein>
<reference evidence="7" key="3">
    <citation type="submission" date="2014-06" db="EMBL/GenBank/DDBJ databases">
        <authorList>
            <person name="Ju J."/>
            <person name="Zhang J."/>
        </authorList>
    </citation>
    <scope>NUCLEOTIDE SEQUENCE</scope>
    <source>
        <strain evidence="7">SscI8</strain>
    </source>
</reference>
<dbReference type="InterPro" id="IPR019459">
    <property type="entry name" value="GRAB"/>
</dbReference>
<feature type="coiled-coil region" evidence="4">
    <location>
        <begin position="257"/>
        <end position="284"/>
    </location>
</feature>
<dbReference type="STRING" id="49012.A0A0F7S8N9"/>
<keyword evidence="3 4" id="KW-0175">Coiled coil</keyword>
<dbReference type="AlphaFoldDB" id="A0A0F7S8N9"/>
<evidence type="ECO:0000256" key="4">
    <source>
        <dbReference type="SAM" id="Coils"/>
    </source>
</evidence>
<keyword evidence="2" id="KW-0333">Golgi apparatus</keyword>
<dbReference type="OrthoDB" id="425925at2759"/>
<dbReference type="PANTHER" id="PTHR18921:SF2">
    <property type="entry name" value="THYROID RECEPTOR-INTERACTING PROTEIN 11"/>
    <property type="match status" value="1"/>
</dbReference>
<evidence type="ECO:0000256" key="1">
    <source>
        <dbReference type="ARBA" id="ARBA00004555"/>
    </source>
</evidence>
<feature type="compositionally biased region" description="Gly residues" evidence="5">
    <location>
        <begin position="480"/>
        <end position="498"/>
    </location>
</feature>
<feature type="region of interest" description="Disordered" evidence="5">
    <location>
        <begin position="376"/>
        <end position="407"/>
    </location>
</feature>
<evidence type="ECO:0000259" key="6">
    <source>
        <dbReference type="PROSITE" id="PS50913"/>
    </source>
</evidence>
<sequence>MSASVSTSDAGRASLDAASAPNSNTPHTNGKSAHTSSSDNDDEETWQPISTMTDDQIRTELTRVREERDTYETQYRSLLSKLTTMRATLGDRLRQDAEELDRRETQIETLTTQIASLESTTSTLREELLASHTETDRLTAEVDTLRKKLSSQEAVGGGGGGKDRERELHELVERVKLDAHGWEAACLEERAKRQDLESQLLDARNAVERAQQSEQHHRTIAEREAASAANLSAVLSEFQSSQETELQRALGDHRSQLDTLTASLSEYKLRAEQAESQLAQNADLTSQAETLTSQIKEKNLLIGKLRHEAVILNEHLTEALRRLRNDQSDANVDKRLVTNLLISFITTPRADGKRYEMLNLIAGVLGWGDAEREAAGLQKSSSTRPGLGGRTSSSGGSAGRRVSNGGGADESFSNLFVEFLLSEAESGKSDEEQTAPSTPGLSGRLFSPTRSSFGTEPVSPSKSDAGQGSIGSSTPTGTGTATGEGSGGKAAGGGGLGSYFGLSRGTKK</sequence>
<proteinExistence type="predicted"/>
<evidence type="ECO:0000313" key="7">
    <source>
        <dbReference type="EMBL" id="CDR88457.1"/>
    </source>
</evidence>
<feature type="domain" description="GRIP" evidence="6">
    <location>
        <begin position="327"/>
        <end position="378"/>
    </location>
</feature>
<organism evidence="8 9">
    <name type="scientific">Sporisorium scitamineum</name>
    <dbReference type="NCBI Taxonomy" id="49012"/>
    <lineage>
        <taxon>Eukaryota</taxon>
        <taxon>Fungi</taxon>
        <taxon>Dikarya</taxon>
        <taxon>Basidiomycota</taxon>
        <taxon>Ustilaginomycotina</taxon>
        <taxon>Ustilaginomycetes</taxon>
        <taxon>Ustilaginales</taxon>
        <taxon>Ustilaginaceae</taxon>
        <taxon>Sporisorium</taxon>
    </lineage>
</organism>
<evidence type="ECO:0000313" key="8">
    <source>
        <dbReference type="EMBL" id="CDW97729.1"/>
    </source>
</evidence>
<evidence type="ECO:0000256" key="3">
    <source>
        <dbReference type="ARBA" id="ARBA00023054"/>
    </source>
</evidence>
<feature type="compositionally biased region" description="Low complexity" evidence="5">
    <location>
        <begin position="380"/>
        <end position="403"/>
    </location>
</feature>
<dbReference type="GO" id="GO:0006888">
    <property type="term" value="P:endoplasmic reticulum to Golgi vesicle-mediated transport"/>
    <property type="evidence" value="ECO:0007669"/>
    <property type="project" value="TreeGrafter"/>
</dbReference>
<dbReference type="InterPro" id="IPR000237">
    <property type="entry name" value="GRIP_dom"/>
</dbReference>
<evidence type="ECO:0000256" key="5">
    <source>
        <dbReference type="SAM" id="MobiDB-lite"/>
    </source>
</evidence>
<reference evidence="8" key="1">
    <citation type="submission" date="2014-06" db="EMBL/GenBank/DDBJ databases">
        <authorList>
            <person name="Berkman J.Paul."/>
        </authorList>
    </citation>
    <scope>NUCLEOTIDE SEQUENCE [LARGE SCALE GENOMIC DNA]</scope>
</reference>
<dbReference type="EMBL" id="LK056678">
    <property type="protein sequence ID" value="CDR88457.1"/>
    <property type="molecule type" value="Genomic_DNA"/>
</dbReference>